<proteinExistence type="predicted"/>
<evidence type="ECO:0000313" key="3">
    <source>
        <dbReference type="Proteomes" id="UP001163036"/>
    </source>
</evidence>
<evidence type="ECO:0000259" key="1">
    <source>
        <dbReference type="Pfam" id="PF05707"/>
    </source>
</evidence>
<dbReference type="Gene3D" id="3.40.50.300">
    <property type="entry name" value="P-loop containing nucleotide triphosphate hydrolases"/>
    <property type="match status" value="1"/>
</dbReference>
<name>A0AA46UJU4_VIBPH</name>
<reference evidence="2" key="1">
    <citation type="submission" date="2022-05" db="EMBL/GenBank/DDBJ databases">
        <title>Megaplasmid of Vibrio parahaemolyticus.</title>
        <authorList>
            <person name="Strauch E."/>
            <person name="Borowiak M."/>
        </authorList>
    </citation>
    <scope>NUCLEOTIDE SEQUENCE</scope>
    <source>
        <strain evidence="2">16-VB00198</strain>
    </source>
</reference>
<dbReference type="InterPro" id="IPR027417">
    <property type="entry name" value="P-loop_NTPase"/>
</dbReference>
<gene>
    <name evidence="2" type="ORF">M5598_02235</name>
</gene>
<dbReference type="Pfam" id="PF05707">
    <property type="entry name" value="Zot"/>
    <property type="match status" value="1"/>
</dbReference>
<evidence type="ECO:0000313" key="2">
    <source>
        <dbReference type="EMBL" id="UYV26838.1"/>
    </source>
</evidence>
<protein>
    <submittedName>
        <fullName evidence="2">Zonular occludens toxin domain-containing protein</fullName>
    </submittedName>
</protein>
<dbReference type="EMBL" id="CP097355">
    <property type="protein sequence ID" value="UYV26838.1"/>
    <property type="molecule type" value="Genomic_DNA"/>
</dbReference>
<dbReference type="Proteomes" id="UP001163036">
    <property type="component" value="Chromosome 1"/>
</dbReference>
<dbReference type="SUPFAM" id="SSF52540">
    <property type="entry name" value="P-loop containing nucleoside triphosphate hydrolases"/>
    <property type="match status" value="1"/>
</dbReference>
<dbReference type="InterPro" id="IPR008900">
    <property type="entry name" value="Zot_N"/>
</dbReference>
<sequence>MIYLNTGVPGAGKTMNTIKMVCEDSAFYNRPIYYNNIKALVLDIDFLNSFEGFFYAKYLNEASEEEKLKVKETVESVHKQKRLIRMDDVPFLGAEYNEYNWLDTFVYWCERLYGSKRVQDLKRYIELCESHGHKIRAKQIRRFNLDWRKIEDPLKWYTLPAGSVIVIDEIQDYFGKRSASAKAPEHISEFNTHRHKGFDLVLITQDSSLIDYQLKACVNTHIHYKNLHGGEKVSRIENGGHFNTSSSSEKKNADRRTVIKRDKKFYGSYYSAELHTQKYRMPSELKKLFWAVPLLLLGIWWVVSAFDDLNFIADVNKSEKVILESANIKEKEQIYENNKNCIMLSSGNSYCI</sequence>
<dbReference type="AlphaFoldDB" id="A0AA46UJU4"/>
<accession>A0AA46UJU4</accession>
<organism evidence="2 3">
    <name type="scientific">Vibrio parahaemolyticus</name>
    <dbReference type="NCBI Taxonomy" id="670"/>
    <lineage>
        <taxon>Bacteria</taxon>
        <taxon>Pseudomonadati</taxon>
        <taxon>Pseudomonadota</taxon>
        <taxon>Gammaproteobacteria</taxon>
        <taxon>Vibrionales</taxon>
        <taxon>Vibrionaceae</taxon>
        <taxon>Vibrio</taxon>
    </lineage>
</organism>
<dbReference type="RefSeq" id="WP_264400145.1">
    <property type="nucleotide sequence ID" value="NZ_CP097355.1"/>
</dbReference>
<feature type="domain" description="Zona occludens toxin N-terminal" evidence="1">
    <location>
        <begin position="148"/>
        <end position="229"/>
    </location>
</feature>